<evidence type="ECO:0000259" key="8">
    <source>
        <dbReference type="Pfam" id="PF06305"/>
    </source>
</evidence>
<feature type="region of interest" description="Disordered" evidence="6">
    <location>
        <begin position="170"/>
        <end position="252"/>
    </location>
</feature>
<proteinExistence type="predicted"/>
<gene>
    <name evidence="9" type="ORF">ATC1_11127</name>
</gene>
<evidence type="ECO:0000256" key="2">
    <source>
        <dbReference type="ARBA" id="ARBA00022692"/>
    </source>
</evidence>
<dbReference type="Proteomes" id="UP000053370">
    <property type="component" value="Unassembled WGS sequence"/>
</dbReference>
<evidence type="ECO:0000313" key="10">
    <source>
        <dbReference type="Proteomes" id="UP000053370"/>
    </source>
</evidence>
<name>A0A0K8P9B3_9CHLR</name>
<keyword evidence="2 7" id="KW-0812">Transmembrane</keyword>
<evidence type="ECO:0000256" key="4">
    <source>
        <dbReference type="ARBA" id="ARBA00023136"/>
    </source>
</evidence>
<dbReference type="AlphaFoldDB" id="A0A0K8P9B3"/>
<keyword evidence="1" id="KW-1003">Cell membrane</keyword>
<dbReference type="InterPro" id="IPR010445">
    <property type="entry name" value="LapA_dom"/>
</dbReference>
<evidence type="ECO:0000256" key="6">
    <source>
        <dbReference type="SAM" id="MobiDB-lite"/>
    </source>
</evidence>
<dbReference type="GO" id="GO:0005886">
    <property type="term" value="C:plasma membrane"/>
    <property type="evidence" value="ECO:0007669"/>
    <property type="project" value="InterPro"/>
</dbReference>
<accession>A0A0K8P9B3</accession>
<feature type="transmembrane region" description="Helical" evidence="7">
    <location>
        <begin position="39"/>
        <end position="63"/>
    </location>
</feature>
<evidence type="ECO:0000313" key="9">
    <source>
        <dbReference type="EMBL" id="GAP39206.1"/>
    </source>
</evidence>
<feature type="coiled-coil region" evidence="5">
    <location>
        <begin position="76"/>
        <end position="162"/>
    </location>
</feature>
<dbReference type="OrthoDB" id="1708221at2"/>
<dbReference type="PATRIC" id="fig|1678840.3.peg.151"/>
<dbReference type="STRING" id="1678840.ATC1_11127"/>
<dbReference type="PANTHER" id="PTHR41335">
    <property type="entry name" value="MEMBRANE PROTEIN-RELATED"/>
    <property type="match status" value="1"/>
</dbReference>
<feature type="compositionally biased region" description="Basic and acidic residues" evidence="6">
    <location>
        <begin position="237"/>
        <end position="252"/>
    </location>
</feature>
<organism evidence="9">
    <name type="scientific">Flexilinea flocculi</name>
    <dbReference type="NCBI Taxonomy" id="1678840"/>
    <lineage>
        <taxon>Bacteria</taxon>
        <taxon>Bacillati</taxon>
        <taxon>Chloroflexota</taxon>
        <taxon>Anaerolineae</taxon>
        <taxon>Anaerolineales</taxon>
        <taxon>Anaerolineaceae</taxon>
        <taxon>Flexilinea</taxon>
    </lineage>
</organism>
<sequence>MQFVMIFSLAVAVLAVMFSMQNTETVLLKFFIWEFHSPLAVLMLIALTIGAILTTLLTIPGWFRSKKTNSRHHKEVVELEDSLAKYRTDLIDTQNKNKDLRQRILELEETKQNLERTYQETKREINDLQNALGNANLTLAEAEQAKKEAIAARNEMDAALLEMEAKLSSPLFKNQEPAEDLQTQDVPNPMPEESHWNQIPESQPVTSVELPVDINPDIPEASAVVPSPETVDIQDDEDKKKEEKDEFSDSVK</sequence>
<protein>
    <submittedName>
        <fullName evidence="9">Uncharacterized integral membrane protein</fullName>
    </submittedName>
</protein>
<dbReference type="EMBL" id="DF968179">
    <property type="protein sequence ID" value="GAP39206.1"/>
    <property type="molecule type" value="Genomic_DNA"/>
</dbReference>
<feature type="domain" description="Lipopolysaccharide assembly protein A" evidence="8">
    <location>
        <begin position="21"/>
        <end position="83"/>
    </location>
</feature>
<dbReference type="PANTHER" id="PTHR41335:SF1">
    <property type="entry name" value="MEMBRANE PROTEIN"/>
    <property type="match status" value="1"/>
</dbReference>
<evidence type="ECO:0000256" key="1">
    <source>
        <dbReference type="ARBA" id="ARBA00022475"/>
    </source>
</evidence>
<keyword evidence="4 7" id="KW-0472">Membrane</keyword>
<dbReference type="RefSeq" id="WP_062277077.1">
    <property type="nucleotide sequence ID" value="NZ_DF968179.1"/>
</dbReference>
<dbReference type="Pfam" id="PF06305">
    <property type="entry name" value="LapA_dom"/>
    <property type="match status" value="1"/>
</dbReference>
<evidence type="ECO:0000256" key="3">
    <source>
        <dbReference type="ARBA" id="ARBA00022989"/>
    </source>
</evidence>
<keyword evidence="3 7" id="KW-1133">Transmembrane helix</keyword>
<evidence type="ECO:0000256" key="5">
    <source>
        <dbReference type="SAM" id="Coils"/>
    </source>
</evidence>
<evidence type="ECO:0000256" key="7">
    <source>
        <dbReference type="SAM" id="Phobius"/>
    </source>
</evidence>
<keyword evidence="5" id="KW-0175">Coiled coil</keyword>
<reference evidence="9" key="1">
    <citation type="journal article" date="2015" name="Genome Announc.">
        <title>Draft Genome Sequence of Anaerolineae Strain TC1, a Novel Isolate from a Methanogenic Wastewater Treatment System.</title>
        <authorList>
            <person name="Matsuura N."/>
            <person name="Tourlousse D.M."/>
            <person name="Sun L."/>
            <person name="Toyonaga M."/>
            <person name="Kuroda K."/>
            <person name="Ohashi A."/>
            <person name="Cruz R."/>
            <person name="Yamaguchi T."/>
            <person name="Sekiguchi Y."/>
        </authorList>
    </citation>
    <scope>NUCLEOTIDE SEQUENCE [LARGE SCALE GENOMIC DNA]</scope>
    <source>
        <strain evidence="9">TC1</strain>
    </source>
</reference>
<feature type="compositionally biased region" description="Polar residues" evidence="6">
    <location>
        <begin position="196"/>
        <end position="206"/>
    </location>
</feature>
<keyword evidence="10" id="KW-1185">Reference proteome</keyword>